<organism evidence="1 2">
    <name type="scientific">Actinoallomurus acaciae</name>
    <dbReference type="NCBI Taxonomy" id="502577"/>
    <lineage>
        <taxon>Bacteria</taxon>
        <taxon>Bacillati</taxon>
        <taxon>Actinomycetota</taxon>
        <taxon>Actinomycetes</taxon>
        <taxon>Streptosporangiales</taxon>
        <taxon>Thermomonosporaceae</taxon>
        <taxon>Actinoallomurus</taxon>
    </lineage>
</organism>
<protein>
    <submittedName>
        <fullName evidence="1">Uncharacterized protein</fullName>
    </submittedName>
</protein>
<gene>
    <name evidence="1" type="ORF">ACFFNX_11250</name>
</gene>
<evidence type="ECO:0000313" key="1">
    <source>
        <dbReference type="EMBL" id="MFB9832761.1"/>
    </source>
</evidence>
<reference evidence="1 2" key="1">
    <citation type="submission" date="2024-09" db="EMBL/GenBank/DDBJ databases">
        <authorList>
            <person name="Sun Q."/>
            <person name="Mori K."/>
        </authorList>
    </citation>
    <scope>NUCLEOTIDE SEQUENCE [LARGE SCALE GENOMIC DNA]</scope>
    <source>
        <strain evidence="1 2">TBRC 0563</strain>
    </source>
</reference>
<proteinExistence type="predicted"/>
<dbReference type="EMBL" id="JBHLZP010000059">
    <property type="protein sequence ID" value="MFB9832761.1"/>
    <property type="molecule type" value="Genomic_DNA"/>
</dbReference>
<evidence type="ECO:0000313" key="2">
    <source>
        <dbReference type="Proteomes" id="UP001589627"/>
    </source>
</evidence>
<feature type="non-terminal residue" evidence="1">
    <location>
        <position position="60"/>
    </location>
</feature>
<name>A0ABV5YCK0_9ACTN</name>
<keyword evidence="2" id="KW-1185">Reference proteome</keyword>
<accession>A0ABV5YCK0</accession>
<dbReference type="RefSeq" id="WP_378199074.1">
    <property type="nucleotide sequence ID" value="NZ_JBHLZP010000059.1"/>
</dbReference>
<sequence>MTPDRVVAALKPAALEDPDRPEAGVDAAIAAIVVTPRSAPAARGTRRRPLRLVAAGGLVC</sequence>
<dbReference type="Proteomes" id="UP001589627">
    <property type="component" value="Unassembled WGS sequence"/>
</dbReference>
<comment type="caution">
    <text evidence="1">The sequence shown here is derived from an EMBL/GenBank/DDBJ whole genome shotgun (WGS) entry which is preliminary data.</text>
</comment>